<evidence type="ECO:0000313" key="6">
    <source>
        <dbReference type="Proteomes" id="UP000198211"/>
    </source>
</evidence>
<dbReference type="GO" id="GO:0008234">
    <property type="term" value="F:cysteine-type peptidase activity"/>
    <property type="evidence" value="ECO:0007669"/>
    <property type="project" value="InterPro"/>
</dbReference>
<evidence type="ECO:0000256" key="3">
    <source>
        <dbReference type="ARBA" id="ARBA00022801"/>
    </source>
</evidence>
<keyword evidence="2" id="KW-0645">Protease</keyword>
<dbReference type="PROSITE" id="PS00018">
    <property type="entry name" value="EF_HAND_1"/>
    <property type="match status" value="1"/>
</dbReference>
<dbReference type="EMBL" id="NBNE01000384">
    <property type="protein sequence ID" value="OWZ19923.1"/>
    <property type="molecule type" value="Genomic_DNA"/>
</dbReference>
<name>A0A225WQE3_9STRA</name>
<evidence type="ECO:0000259" key="4">
    <source>
        <dbReference type="PROSITE" id="PS50600"/>
    </source>
</evidence>
<dbReference type="STRING" id="4795.A0A225WQE3"/>
<feature type="domain" description="Ubiquitin-like protease family profile" evidence="4">
    <location>
        <begin position="152"/>
        <end position="305"/>
    </location>
</feature>
<organism evidence="5 6">
    <name type="scientific">Phytophthora megakarya</name>
    <dbReference type="NCBI Taxonomy" id="4795"/>
    <lineage>
        <taxon>Eukaryota</taxon>
        <taxon>Sar</taxon>
        <taxon>Stramenopiles</taxon>
        <taxon>Oomycota</taxon>
        <taxon>Peronosporomycetes</taxon>
        <taxon>Peronosporales</taxon>
        <taxon>Peronosporaceae</taxon>
        <taxon>Phytophthora</taxon>
    </lineage>
</organism>
<evidence type="ECO:0000256" key="1">
    <source>
        <dbReference type="ARBA" id="ARBA00005234"/>
    </source>
</evidence>
<dbReference type="PROSITE" id="PS50600">
    <property type="entry name" value="ULP_PROTEASE"/>
    <property type="match status" value="1"/>
</dbReference>
<comment type="similarity">
    <text evidence="1">Belongs to the peptidase C48 family.</text>
</comment>
<dbReference type="OrthoDB" id="115385at2759"/>
<dbReference type="Pfam" id="PF02902">
    <property type="entry name" value="Peptidase_C48"/>
    <property type="match status" value="1"/>
</dbReference>
<gene>
    <name evidence="5" type="ORF">PHMEG_0005748</name>
</gene>
<dbReference type="Proteomes" id="UP000198211">
    <property type="component" value="Unassembled WGS sequence"/>
</dbReference>
<dbReference type="InterPro" id="IPR018247">
    <property type="entry name" value="EF_Hand_1_Ca_BS"/>
</dbReference>
<dbReference type="SUPFAM" id="SSF54001">
    <property type="entry name" value="Cysteine proteinases"/>
    <property type="match status" value="1"/>
</dbReference>
<sequence length="333" mass="37741">MDRNKSNLLTVYEILQNIPTYKSCGEKLLQFYEYLFGSKPKAPIAHELSKLPRTKPLMEPEKNVRIFPKDLVKKCTAKVTAYQAKHRGVPEMQIVLEIPGVGVFPNTTIALMRRWQDAKVAATRIQRAYVNASFYVAEDPIIPEIVENLPMLSYENTELLDLTAKSTISAQTMETVLTKLFHSDKDVRVITIARVKNGSISTDQGHFRRGLAGATNKMKVLIPVNCSNNHWCAVLMNLQKGRSYIYDPMASSYLAAVRAVAQTLTRMVPEEARPSTRLINHVLGLRIQTDSYYCGVYVLLAFEMFCGSEPLGNLSKTTLQYLRYRYLCMCLKN</sequence>
<accession>A0A225WQE3</accession>
<dbReference type="Gene3D" id="3.40.395.10">
    <property type="entry name" value="Adenoviral Proteinase, Chain A"/>
    <property type="match status" value="1"/>
</dbReference>
<protein>
    <recommendedName>
        <fullName evidence="4">Ubiquitin-like protease family profile domain-containing protein</fullName>
    </recommendedName>
</protein>
<proteinExistence type="inferred from homology"/>
<keyword evidence="3" id="KW-0378">Hydrolase</keyword>
<evidence type="ECO:0000256" key="2">
    <source>
        <dbReference type="ARBA" id="ARBA00022670"/>
    </source>
</evidence>
<dbReference type="AlphaFoldDB" id="A0A225WQE3"/>
<dbReference type="InterPro" id="IPR003653">
    <property type="entry name" value="Peptidase_C48_C"/>
</dbReference>
<dbReference type="GO" id="GO:0006508">
    <property type="term" value="P:proteolysis"/>
    <property type="evidence" value="ECO:0007669"/>
    <property type="project" value="UniProtKB-KW"/>
</dbReference>
<evidence type="ECO:0000313" key="5">
    <source>
        <dbReference type="EMBL" id="OWZ19923.1"/>
    </source>
</evidence>
<dbReference type="InterPro" id="IPR038765">
    <property type="entry name" value="Papain-like_cys_pep_sf"/>
</dbReference>
<comment type="caution">
    <text evidence="5">The sequence shown here is derived from an EMBL/GenBank/DDBJ whole genome shotgun (WGS) entry which is preliminary data.</text>
</comment>
<reference evidence="6" key="1">
    <citation type="submission" date="2017-03" db="EMBL/GenBank/DDBJ databases">
        <title>Phytopthora megakarya and P. palmivora, two closely related causual agents of cacao black pod achieved similar genome size and gene model numbers by different mechanisms.</title>
        <authorList>
            <person name="Ali S."/>
            <person name="Shao J."/>
            <person name="Larry D.J."/>
            <person name="Kronmiller B."/>
            <person name="Shen D."/>
            <person name="Strem M.D."/>
            <person name="Melnick R.L."/>
            <person name="Guiltinan M.J."/>
            <person name="Tyler B.M."/>
            <person name="Meinhardt L.W."/>
            <person name="Bailey B.A."/>
        </authorList>
    </citation>
    <scope>NUCLEOTIDE SEQUENCE [LARGE SCALE GENOMIC DNA]</scope>
    <source>
        <strain evidence="6">zdho120</strain>
    </source>
</reference>
<keyword evidence="6" id="KW-1185">Reference proteome</keyword>